<name>A0ABN2W5Q6_9ACTN</name>
<reference evidence="2 3" key="1">
    <citation type="journal article" date="2019" name="Int. J. Syst. Evol. Microbiol.">
        <title>The Global Catalogue of Microorganisms (GCM) 10K type strain sequencing project: providing services to taxonomists for standard genome sequencing and annotation.</title>
        <authorList>
            <consortium name="The Broad Institute Genomics Platform"/>
            <consortium name="The Broad Institute Genome Sequencing Center for Infectious Disease"/>
            <person name="Wu L."/>
            <person name="Ma J."/>
        </authorList>
    </citation>
    <scope>NUCLEOTIDE SEQUENCE [LARGE SCALE GENOMIC DNA]</scope>
    <source>
        <strain evidence="2 3">JCM 15749</strain>
    </source>
</reference>
<comment type="caution">
    <text evidence="2">The sequence shown here is derived from an EMBL/GenBank/DDBJ whole genome shotgun (WGS) entry which is preliminary data.</text>
</comment>
<feature type="region of interest" description="Disordered" evidence="1">
    <location>
        <begin position="88"/>
        <end position="119"/>
    </location>
</feature>
<accession>A0ABN2W5Q6</accession>
<keyword evidence="3" id="KW-1185">Reference proteome</keyword>
<gene>
    <name evidence="2" type="ORF">GCM10009821_24660</name>
</gene>
<evidence type="ECO:0000313" key="3">
    <source>
        <dbReference type="Proteomes" id="UP001501480"/>
    </source>
</evidence>
<sequence length="119" mass="12540">MYADARNLSTASTDLTPPGGPGLAPAEGGLPVVVMTARSRASHSKSYETLIRSYGRGKGLSIAAPCNNLPGQRTVPPSLRRVVPRDHLGSHLGVNRGSFRRRTPSEARRAVRGGGGRRG</sequence>
<evidence type="ECO:0000313" key="2">
    <source>
        <dbReference type="EMBL" id="GAA2082764.1"/>
    </source>
</evidence>
<evidence type="ECO:0000256" key="1">
    <source>
        <dbReference type="SAM" id="MobiDB-lite"/>
    </source>
</evidence>
<dbReference type="EMBL" id="BAAAPY010000009">
    <property type="protein sequence ID" value="GAA2082764.1"/>
    <property type="molecule type" value="Genomic_DNA"/>
</dbReference>
<feature type="region of interest" description="Disordered" evidence="1">
    <location>
        <begin position="1"/>
        <end position="28"/>
    </location>
</feature>
<protein>
    <submittedName>
        <fullName evidence="2">Uncharacterized protein</fullName>
    </submittedName>
</protein>
<organism evidence="2 3">
    <name type="scientific">Aeromicrobium halocynthiae</name>
    <dbReference type="NCBI Taxonomy" id="560557"/>
    <lineage>
        <taxon>Bacteria</taxon>
        <taxon>Bacillati</taxon>
        <taxon>Actinomycetota</taxon>
        <taxon>Actinomycetes</taxon>
        <taxon>Propionibacteriales</taxon>
        <taxon>Nocardioidaceae</taxon>
        <taxon>Aeromicrobium</taxon>
    </lineage>
</organism>
<dbReference type="Proteomes" id="UP001501480">
    <property type="component" value="Unassembled WGS sequence"/>
</dbReference>
<proteinExistence type="predicted"/>